<sequence>MTPEPTTDATDESTDDDVTVYETASEILDANALTQLVTPESRAKLIVALLILEGDADSPTSIVERAGLGRNSWYNNRDALLSADAADDDYDGPSYGIMEQEGSIGNSPLYRIKMDDPLVQALNDVLNLARVRRSGDEDLVEAYDR</sequence>
<dbReference type="OrthoDB" id="190827at2157"/>
<protein>
    <submittedName>
        <fullName evidence="1">Uncharacterized protein</fullName>
    </submittedName>
</protein>
<dbReference type="RefSeq" id="WP_158204439.1">
    <property type="nucleotide sequence ID" value="NZ_WSZK01000015.1"/>
</dbReference>
<gene>
    <name evidence="1" type="ORF">GQS65_09905</name>
</gene>
<dbReference type="EMBL" id="WSZK01000015">
    <property type="protein sequence ID" value="MWG34801.1"/>
    <property type="molecule type" value="Genomic_DNA"/>
</dbReference>
<keyword evidence="2" id="KW-1185">Reference proteome</keyword>
<evidence type="ECO:0000313" key="1">
    <source>
        <dbReference type="EMBL" id="MWG34801.1"/>
    </source>
</evidence>
<reference evidence="1 2" key="1">
    <citation type="submission" date="2019-12" db="EMBL/GenBank/DDBJ databases">
        <title>Halocatena pleomorpha gen. nov. sp. nov., an extremely halophilic archaeon of family Halobacteriaceae isolated from saltpan soil.</title>
        <authorList>
            <person name="Pal Y."/>
            <person name="Verma A."/>
            <person name="Krishnamurthi S."/>
            <person name="Kumar P."/>
        </authorList>
    </citation>
    <scope>NUCLEOTIDE SEQUENCE [LARGE SCALE GENOMIC DNA]</scope>
    <source>
        <strain evidence="1 2">JCM 16495</strain>
    </source>
</reference>
<dbReference type="AlphaFoldDB" id="A0A6B0GLN8"/>
<evidence type="ECO:0000313" key="2">
    <source>
        <dbReference type="Proteomes" id="UP000451471"/>
    </source>
</evidence>
<name>A0A6B0GLN8_9EURY</name>
<proteinExistence type="predicted"/>
<comment type="caution">
    <text evidence="1">The sequence shown here is derived from an EMBL/GenBank/DDBJ whole genome shotgun (WGS) entry which is preliminary data.</text>
</comment>
<accession>A0A6B0GLN8</accession>
<organism evidence="1 2">
    <name type="scientific">Halomarina oriensis</name>
    <dbReference type="NCBI Taxonomy" id="671145"/>
    <lineage>
        <taxon>Archaea</taxon>
        <taxon>Methanobacteriati</taxon>
        <taxon>Methanobacteriota</taxon>
        <taxon>Stenosarchaea group</taxon>
        <taxon>Halobacteria</taxon>
        <taxon>Halobacteriales</taxon>
        <taxon>Natronomonadaceae</taxon>
        <taxon>Halomarina</taxon>
    </lineage>
</organism>
<dbReference type="Proteomes" id="UP000451471">
    <property type="component" value="Unassembled WGS sequence"/>
</dbReference>